<accession>A0A0W0GIT0</accession>
<keyword evidence="2" id="KW-1185">Reference proteome</keyword>
<sequence length="89" mass="9772">MRAMPQPDWQVTATTVKCDAVGEEITIMVYPDGSARCASYPRFSADAGTQAGTKKRTRKTGIMPECGGPLCRQVTDYRDKIMAEELPKS</sequence>
<dbReference type="STRING" id="1217799.DEALK_12980"/>
<evidence type="ECO:0000313" key="1">
    <source>
        <dbReference type="EMBL" id="KTB48452.1"/>
    </source>
</evidence>
<proteinExistence type="predicted"/>
<dbReference type="Proteomes" id="UP000053947">
    <property type="component" value="Unassembled WGS sequence"/>
</dbReference>
<evidence type="ECO:0000313" key="2">
    <source>
        <dbReference type="Proteomes" id="UP000053947"/>
    </source>
</evidence>
<gene>
    <name evidence="1" type="ORF">DEALK_12980</name>
</gene>
<name>A0A0W0GIT0_9CHLR</name>
<comment type="caution">
    <text evidence="1">The sequence shown here is derived from an EMBL/GenBank/DDBJ whole genome shotgun (WGS) entry which is preliminary data.</text>
</comment>
<organism evidence="1 2">
    <name type="scientific">Dehalogenimonas alkenigignens</name>
    <dbReference type="NCBI Taxonomy" id="1217799"/>
    <lineage>
        <taxon>Bacteria</taxon>
        <taxon>Bacillati</taxon>
        <taxon>Chloroflexota</taxon>
        <taxon>Dehalococcoidia</taxon>
        <taxon>Dehalococcoidales</taxon>
        <taxon>Dehalococcoidaceae</taxon>
        <taxon>Dehalogenimonas</taxon>
    </lineage>
</organism>
<reference evidence="1 2" key="1">
    <citation type="submission" date="2015-06" db="EMBL/GenBank/DDBJ databases">
        <title>Genome sequence of the organohalide-respiring Dehalogenimonas alkenigignens type strain (IP3-3T).</title>
        <authorList>
            <person name="Key T.A."/>
            <person name="Richmond D.P."/>
            <person name="Bowman K.S."/>
            <person name="Cho Y.-J."/>
            <person name="Chun J."/>
            <person name="da Costa M.S."/>
            <person name="Rainey F.A."/>
            <person name="Moe W.M."/>
        </authorList>
    </citation>
    <scope>NUCLEOTIDE SEQUENCE [LARGE SCALE GENOMIC DNA]</scope>
    <source>
        <strain evidence="1 2">IP3-3</strain>
    </source>
</reference>
<dbReference type="AlphaFoldDB" id="A0A0W0GIT0"/>
<protein>
    <submittedName>
        <fullName evidence="1">Uncharacterized protein</fullName>
    </submittedName>
</protein>
<dbReference type="EMBL" id="LFDV01000002">
    <property type="protein sequence ID" value="KTB48452.1"/>
    <property type="molecule type" value="Genomic_DNA"/>
</dbReference>